<proteinExistence type="predicted"/>
<sequence length="241" mass="24967">MIAGLFWASPSGLQRRCAATIITSNTLVTSAACAKSDYPSSKYGQGGWRIVTDADARYQQQPPNTVQTYTVKTVQVDECGNIAIIQIDGTLSFGGALLPMFIGANTVQSNAVLYTFQTSNPGGASFLSLTPGVPDVCNQYLPGYASDGFLCTQPVLGQQITSDYLGGDPIIGISSQPDGPLAVLVGVTGLYYSTLPASQNATLNDGTAYRFNALAAAHVNAIATVAGVTPQSLVSSGKLGQ</sequence>
<dbReference type="SUPFAM" id="SSF50494">
    <property type="entry name" value="Trypsin-like serine proteases"/>
    <property type="match status" value="1"/>
</dbReference>
<name>A0A9W8LIQ0_9FUNG</name>
<dbReference type="Proteomes" id="UP001140217">
    <property type="component" value="Unassembled WGS sequence"/>
</dbReference>
<accession>A0A9W8LIQ0</accession>
<dbReference type="InterPro" id="IPR043504">
    <property type="entry name" value="Peptidase_S1_PA_chymotrypsin"/>
</dbReference>
<comment type="caution">
    <text evidence="1">The sequence shown here is derived from an EMBL/GenBank/DDBJ whole genome shotgun (WGS) entry which is preliminary data.</text>
</comment>
<gene>
    <name evidence="1" type="ORF">H4R18_002742</name>
</gene>
<organism evidence="1 2">
    <name type="scientific">Coemansia javaensis</name>
    <dbReference type="NCBI Taxonomy" id="2761396"/>
    <lineage>
        <taxon>Eukaryota</taxon>
        <taxon>Fungi</taxon>
        <taxon>Fungi incertae sedis</taxon>
        <taxon>Zoopagomycota</taxon>
        <taxon>Kickxellomycotina</taxon>
        <taxon>Kickxellomycetes</taxon>
        <taxon>Kickxellales</taxon>
        <taxon>Kickxellaceae</taxon>
        <taxon>Coemansia</taxon>
    </lineage>
</organism>
<protein>
    <recommendedName>
        <fullName evidence="3">Trypsin-like serine protease</fullName>
    </recommendedName>
</protein>
<dbReference type="OrthoDB" id="5550564at2759"/>
<dbReference type="InterPro" id="IPR009003">
    <property type="entry name" value="Peptidase_S1_PA"/>
</dbReference>
<dbReference type="AlphaFoldDB" id="A0A9W8LIQ0"/>
<keyword evidence="2" id="KW-1185">Reference proteome</keyword>
<reference evidence="1" key="1">
    <citation type="submission" date="2022-07" db="EMBL/GenBank/DDBJ databases">
        <title>Phylogenomic reconstructions and comparative analyses of Kickxellomycotina fungi.</title>
        <authorList>
            <person name="Reynolds N.K."/>
            <person name="Stajich J.E."/>
            <person name="Barry K."/>
            <person name="Grigoriev I.V."/>
            <person name="Crous P."/>
            <person name="Smith M.E."/>
        </authorList>
    </citation>
    <scope>NUCLEOTIDE SEQUENCE</scope>
    <source>
        <strain evidence="1">NBRC 105414</strain>
    </source>
</reference>
<dbReference type="EMBL" id="JANBUL010000097">
    <property type="protein sequence ID" value="KAJ2781640.1"/>
    <property type="molecule type" value="Genomic_DNA"/>
</dbReference>
<dbReference type="Gene3D" id="2.40.10.10">
    <property type="entry name" value="Trypsin-like serine proteases"/>
    <property type="match status" value="1"/>
</dbReference>
<evidence type="ECO:0008006" key="3">
    <source>
        <dbReference type="Google" id="ProtNLM"/>
    </source>
</evidence>
<evidence type="ECO:0000313" key="1">
    <source>
        <dbReference type="EMBL" id="KAJ2781640.1"/>
    </source>
</evidence>
<evidence type="ECO:0000313" key="2">
    <source>
        <dbReference type="Proteomes" id="UP001140217"/>
    </source>
</evidence>